<dbReference type="Gene3D" id="3.40.50.150">
    <property type="entry name" value="Vaccinia Virus protein VP39"/>
    <property type="match status" value="1"/>
</dbReference>
<reference evidence="1 2" key="1">
    <citation type="submission" date="2017-05" db="EMBL/GenBank/DDBJ databases">
        <authorList>
            <person name="Varghese N."/>
            <person name="Submissions S."/>
        </authorList>
    </citation>
    <scope>NUCLEOTIDE SEQUENCE [LARGE SCALE GENOMIC DNA]</scope>
    <source>
        <strain evidence="1 2">DSM 29734</strain>
    </source>
</reference>
<dbReference type="Proteomes" id="UP001157961">
    <property type="component" value="Unassembled WGS sequence"/>
</dbReference>
<dbReference type="EMBL" id="FXTY01000002">
    <property type="protein sequence ID" value="SMP10312.1"/>
    <property type="molecule type" value="Genomic_DNA"/>
</dbReference>
<dbReference type="InterPro" id="IPR029063">
    <property type="entry name" value="SAM-dependent_MTases_sf"/>
</dbReference>
<keyword evidence="1" id="KW-0808">Transferase</keyword>
<sequence>MSGLYTPDLARIHAEGYNDTFDEAHDWLAAEILHGPVNAHLFDIGCGDGTWLSVAEDRGVMGEGVDLSPAFVEIAQARGLLVKQGNAADIHIPKGTTAVTCLGEVLSYIDTTTKHDTLLPVAQAAFDALPSGGLLFADLIGPRCLPHARRNTGADWQMRIEVTVERERLTRRIETQVDDRVDTVIHQQSRCHPNSTKRALETIGWHCEILDSYGPAGLLPGRFAIKLTKP</sequence>
<dbReference type="Pfam" id="PF13489">
    <property type="entry name" value="Methyltransf_23"/>
    <property type="match status" value="1"/>
</dbReference>
<gene>
    <name evidence="1" type="ORF">SAMN06265373_102132</name>
</gene>
<evidence type="ECO:0000313" key="2">
    <source>
        <dbReference type="Proteomes" id="UP001157961"/>
    </source>
</evidence>
<name>A0ABY1NIF9_9RHOB</name>
<accession>A0ABY1NIF9</accession>
<keyword evidence="1" id="KW-0489">Methyltransferase</keyword>
<proteinExistence type="predicted"/>
<evidence type="ECO:0000313" key="1">
    <source>
        <dbReference type="EMBL" id="SMP10312.1"/>
    </source>
</evidence>
<dbReference type="GO" id="GO:0008168">
    <property type="term" value="F:methyltransferase activity"/>
    <property type="evidence" value="ECO:0007669"/>
    <property type="project" value="UniProtKB-KW"/>
</dbReference>
<keyword evidence="2" id="KW-1185">Reference proteome</keyword>
<dbReference type="GO" id="GO:0032259">
    <property type="term" value="P:methylation"/>
    <property type="evidence" value="ECO:0007669"/>
    <property type="project" value="UniProtKB-KW"/>
</dbReference>
<dbReference type="RefSeq" id="WP_283424894.1">
    <property type="nucleotide sequence ID" value="NZ_FXTY01000002.1"/>
</dbReference>
<dbReference type="CDD" id="cd02440">
    <property type="entry name" value="AdoMet_MTases"/>
    <property type="match status" value="1"/>
</dbReference>
<organism evidence="1 2">
    <name type="scientific">Shimia sagamensis</name>
    <dbReference type="NCBI Taxonomy" id="1566352"/>
    <lineage>
        <taxon>Bacteria</taxon>
        <taxon>Pseudomonadati</taxon>
        <taxon>Pseudomonadota</taxon>
        <taxon>Alphaproteobacteria</taxon>
        <taxon>Rhodobacterales</taxon>
        <taxon>Roseobacteraceae</taxon>
    </lineage>
</organism>
<dbReference type="SUPFAM" id="SSF53335">
    <property type="entry name" value="S-adenosyl-L-methionine-dependent methyltransferases"/>
    <property type="match status" value="1"/>
</dbReference>
<comment type="caution">
    <text evidence="1">The sequence shown here is derived from an EMBL/GenBank/DDBJ whole genome shotgun (WGS) entry which is preliminary data.</text>
</comment>
<protein>
    <submittedName>
        <fullName evidence="1">Methyltransferase domain-containing protein</fullName>
    </submittedName>
</protein>